<keyword evidence="1" id="KW-0472">Membrane</keyword>
<proteinExistence type="predicted"/>
<evidence type="ECO:0008006" key="4">
    <source>
        <dbReference type="Google" id="ProtNLM"/>
    </source>
</evidence>
<evidence type="ECO:0000313" key="3">
    <source>
        <dbReference type="Proteomes" id="UP001426770"/>
    </source>
</evidence>
<keyword evidence="1" id="KW-1133">Transmembrane helix</keyword>
<feature type="transmembrane region" description="Helical" evidence="1">
    <location>
        <begin position="24"/>
        <end position="47"/>
    </location>
</feature>
<dbReference type="EMBL" id="BAABRR010000003">
    <property type="protein sequence ID" value="GAA5518447.1"/>
    <property type="molecule type" value="Genomic_DNA"/>
</dbReference>
<gene>
    <name evidence="2" type="ORF">Lsed01_00874</name>
</gene>
<name>A0ABP9WF31_9MICO</name>
<reference evidence="2 3" key="1">
    <citation type="submission" date="2024-02" db="EMBL/GenBank/DDBJ databases">
        <title>Lysinimicrobium sediminis NBRC 112286.</title>
        <authorList>
            <person name="Ichikawa N."/>
            <person name="Katano-Makiyama Y."/>
            <person name="Hidaka K."/>
        </authorList>
    </citation>
    <scope>NUCLEOTIDE SEQUENCE [LARGE SCALE GENOMIC DNA]</scope>
    <source>
        <strain evidence="2 3">NBRC 112286</strain>
    </source>
</reference>
<comment type="caution">
    <text evidence="2">The sequence shown here is derived from an EMBL/GenBank/DDBJ whole genome shotgun (WGS) entry which is preliminary data.</text>
</comment>
<dbReference type="RefSeq" id="WP_286214552.1">
    <property type="nucleotide sequence ID" value="NZ_AP027736.1"/>
</dbReference>
<organism evidence="2 3">
    <name type="scientific">Demequina sediminis</name>
    <dbReference type="NCBI Taxonomy" id="1930058"/>
    <lineage>
        <taxon>Bacteria</taxon>
        <taxon>Bacillati</taxon>
        <taxon>Actinomycetota</taxon>
        <taxon>Actinomycetes</taxon>
        <taxon>Micrococcales</taxon>
        <taxon>Demequinaceae</taxon>
        <taxon>Demequina</taxon>
    </lineage>
</organism>
<sequence>MTDTHAAPAAHVAPRERGGNGVGIASFVTACLGLGPVAIVLGIVGLARWRSGRASRRSWPLAGLVLGVVATLVATGLAAAAALSVTAPAAVTARAELDVIAIGNAVVDYSVAHPNGPAPAVTATPDGYEVAGTSVPAELEGSWTPQLRGTTAYDWCVALEFETTDGMAEVGYSASAGLVAACPPA</sequence>
<evidence type="ECO:0000256" key="1">
    <source>
        <dbReference type="SAM" id="Phobius"/>
    </source>
</evidence>
<evidence type="ECO:0000313" key="2">
    <source>
        <dbReference type="EMBL" id="GAA5518447.1"/>
    </source>
</evidence>
<keyword evidence="3" id="KW-1185">Reference proteome</keyword>
<accession>A0ABP9WF31</accession>
<feature type="transmembrane region" description="Helical" evidence="1">
    <location>
        <begin position="59"/>
        <end position="83"/>
    </location>
</feature>
<dbReference type="Proteomes" id="UP001426770">
    <property type="component" value="Unassembled WGS sequence"/>
</dbReference>
<keyword evidence="1" id="KW-0812">Transmembrane</keyword>
<protein>
    <recommendedName>
        <fullName evidence="4">DUF4190 domain-containing protein</fullName>
    </recommendedName>
</protein>